<evidence type="ECO:0000259" key="10">
    <source>
        <dbReference type="SMART" id="SM00739"/>
    </source>
</evidence>
<evidence type="ECO:0000256" key="7">
    <source>
        <dbReference type="ARBA" id="ARBA00058688"/>
    </source>
</evidence>
<comment type="subunit">
    <text evidence="8">Part of the 50S ribosomal subunit.</text>
</comment>
<dbReference type="InterPro" id="IPR005824">
    <property type="entry name" value="KOW"/>
</dbReference>
<protein>
    <recommendedName>
        <fullName evidence="6 8">Large ribosomal subunit protein uL24</fullName>
    </recommendedName>
</protein>
<organism evidence="11 12">
    <name type="scientific">Candidatus Campbellbacteria bacterium RIFOXYC2_FULL_35_25</name>
    <dbReference type="NCBI Taxonomy" id="1797582"/>
    <lineage>
        <taxon>Bacteria</taxon>
        <taxon>Candidatus Campbelliibacteriota</taxon>
    </lineage>
</organism>
<evidence type="ECO:0000313" key="11">
    <source>
        <dbReference type="EMBL" id="OGD67213.1"/>
    </source>
</evidence>
<evidence type="ECO:0000313" key="12">
    <source>
        <dbReference type="Proteomes" id="UP000179003"/>
    </source>
</evidence>
<name>A0A1F5EIM6_9BACT</name>
<dbReference type="Pfam" id="PF17136">
    <property type="entry name" value="ribosomal_L24"/>
    <property type="match status" value="1"/>
</dbReference>
<dbReference type="Proteomes" id="UP000179003">
    <property type="component" value="Unassembled WGS sequence"/>
</dbReference>
<dbReference type="InterPro" id="IPR014722">
    <property type="entry name" value="Rib_uL2_dom2"/>
</dbReference>
<dbReference type="SMART" id="SM00739">
    <property type="entry name" value="KOW"/>
    <property type="match status" value="1"/>
</dbReference>
<comment type="function">
    <text evidence="7 8">One of the proteins that surrounds the polypeptide exit tunnel on the outside of the subunit.</text>
</comment>
<dbReference type="GO" id="GO:0005840">
    <property type="term" value="C:ribosome"/>
    <property type="evidence" value="ECO:0007669"/>
    <property type="project" value="UniProtKB-KW"/>
</dbReference>
<proteinExistence type="inferred from homology"/>
<dbReference type="FunFam" id="2.30.30.30:FF:000004">
    <property type="entry name" value="50S ribosomal protein L24"/>
    <property type="match status" value="1"/>
</dbReference>
<dbReference type="STRING" id="1797582.A2442_04220"/>
<dbReference type="GO" id="GO:0019843">
    <property type="term" value="F:rRNA binding"/>
    <property type="evidence" value="ECO:0007669"/>
    <property type="project" value="UniProtKB-UniRule"/>
</dbReference>
<dbReference type="InterPro" id="IPR041988">
    <property type="entry name" value="Ribosomal_uL24_KOW"/>
</dbReference>
<reference evidence="11 12" key="1">
    <citation type="journal article" date="2016" name="Nat. Commun.">
        <title>Thousands of microbial genomes shed light on interconnected biogeochemical processes in an aquifer system.</title>
        <authorList>
            <person name="Anantharaman K."/>
            <person name="Brown C.T."/>
            <person name="Hug L.A."/>
            <person name="Sharon I."/>
            <person name="Castelle C.J."/>
            <person name="Probst A.J."/>
            <person name="Thomas B.C."/>
            <person name="Singh A."/>
            <person name="Wilkins M.J."/>
            <person name="Karaoz U."/>
            <person name="Brodie E.L."/>
            <person name="Williams K.H."/>
            <person name="Hubbard S.S."/>
            <person name="Banfield J.F."/>
        </authorList>
    </citation>
    <scope>NUCLEOTIDE SEQUENCE [LARGE SCALE GENOMIC DNA]</scope>
</reference>
<feature type="domain" description="KOW" evidence="10">
    <location>
        <begin position="2"/>
        <end position="29"/>
    </location>
</feature>
<dbReference type="InterPro" id="IPR057264">
    <property type="entry name" value="Ribosomal_uL24_C"/>
</dbReference>
<evidence type="ECO:0000256" key="6">
    <source>
        <dbReference type="ARBA" id="ARBA00035206"/>
    </source>
</evidence>
<keyword evidence="5 8" id="KW-0687">Ribonucleoprotein</keyword>
<evidence type="ECO:0000256" key="4">
    <source>
        <dbReference type="ARBA" id="ARBA00022980"/>
    </source>
</evidence>
<dbReference type="Gene3D" id="2.30.30.30">
    <property type="match status" value="1"/>
</dbReference>
<dbReference type="InterPro" id="IPR008991">
    <property type="entry name" value="Translation_prot_SH3-like_sf"/>
</dbReference>
<gene>
    <name evidence="8" type="primary">rplX</name>
    <name evidence="11" type="ORF">A2442_04220</name>
</gene>
<keyword evidence="4 8" id="KW-0689">Ribosomal protein</keyword>
<evidence type="ECO:0000256" key="2">
    <source>
        <dbReference type="ARBA" id="ARBA00022730"/>
    </source>
</evidence>
<evidence type="ECO:0000256" key="8">
    <source>
        <dbReference type="HAMAP-Rule" id="MF_01326"/>
    </source>
</evidence>
<dbReference type="PANTHER" id="PTHR12903">
    <property type="entry name" value="MITOCHONDRIAL RIBOSOMAL PROTEIN L24"/>
    <property type="match status" value="1"/>
</dbReference>
<accession>A0A1F5EIM6</accession>
<dbReference type="GO" id="GO:1990904">
    <property type="term" value="C:ribonucleoprotein complex"/>
    <property type="evidence" value="ECO:0007669"/>
    <property type="project" value="UniProtKB-KW"/>
</dbReference>
<dbReference type="HAMAP" id="MF_01326_B">
    <property type="entry name" value="Ribosomal_uL24_B"/>
    <property type="match status" value="1"/>
</dbReference>
<dbReference type="CDD" id="cd06089">
    <property type="entry name" value="KOW_RPL26"/>
    <property type="match status" value="1"/>
</dbReference>
<comment type="caution">
    <text evidence="11">The sequence shown here is derived from an EMBL/GenBank/DDBJ whole genome shotgun (WGS) entry which is preliminary data.</text>
</comment>
<dbReference type="PROSITE" id="PS01108">
    <property type="entry name" value="RIBOSOMAL_L24"/>
    <property type="match status" value="1"/>
</dbReference>
<dbReference type="GO" id="GO:0003735">
    <property type="term" value="F:structural constituent of ribosome"/>
    <property type="evidence" value="ECO:0007669"/>
    <property type="project" value="InterPro"/>
</dbReference>
<evidence type="ECO:0000256" key="1">
    <source>
        <dbReference type="ARBA" id="ARBA00010618"/>
    </source>
</evidence>
<dbReference type="Pfam" id="PF00467">
    <property type="entry name" value="KOW"/>
    <property type="match status" value="1"/>
</dbReference>
<evidence type="ECO:0000256" key="5">
    <source>
        <dbReference type="ARBA" id="ARBA00023274"/>
    </source>
</evidence>
<keyword evidence="3 8" id="KW-0694">RNA-binding</keyword>
<dbReference type="NCBIfam" id="TIGR01079">
    <property type="entry name" value="rplX_bact"/>
    <property type="match status" value="1"/>
</dbReference>
<evidence type="ECO:0000256" key="9">
    <source>
        <dbReference type="RuleBase" id="RU003477"/>
    </source>
</evidence>
<comment type="function">
    <text evidence="8">One of two assembly initiator proteins, it binds directly to the 5'-end of the 23S rRNA, where it nucleates assembly of the 50S subunit.</text>
</comment>
<sequence length="102" mass="11273">MKIKKNDKVIIISGKDKGKTGKVLKVSPAENKIIVDGVNIRKKHQKPTRSGQKGQIIDKIFPIQVSNVMLIDPKSGKPTRVGKKLVDGKYVRVAKKSDTVIK</sequence>
<keyword evidence="2 8" id="KW-0699">rRNA-binding</keyword>
<dbReference type="InterPro" id="IPR005825">
    <property type="entry name" value="Ribosomal_uL24_CS"/>
</dbReference>
<dbReference type="EMBL" id="MFAE01000007">
    <property type="protein sequence ID" value="OGD67213.1"/>
    <property type="molecule type" value="Genomic_DNA"/>
</dbReference>
<comment type="similarity">
    <text evidence="1 8 9">Belongs to the universal ribosomal protein uL24 family.</text>
</comment>
<dbReference type="GO" id="GO:0006412">
    <property type="term" value="P:translation"/>
    <property type="evidence" value="ECO:0007669"/>
    <property type="project" value="UniProtKB-UniRule"/>
</dbReference>
<dbReference type="AlphaFoldDB" id="A0A1F5EIM6"/>
<dbReference type="SUPFAM" id="SSF50104">
    <property type="entry name" value="Translation proteins SH3-like domain"/>
    <property type="match status" value="1"/>
</dbReference>
<evidence type="ECO:0000256" key="3">
    <source>
        <dbReference type="ARBA" id="ARBA00022884"/>
    </source>
</evidence>
<dbReference type="InterPro" id="IPR003256">
    <property type="entry name" value="Ribosomal_uL24"/>
</dbReference>